<evidence type="ECO:0000256" key="1">
    <source>
        <dbReference type="ARBA" id="ARBA00009477"/>
    </source>
</evidence>
<protein>
    <submittedName>
        <fullName evidence="3">Efflux RND transporter periplasmic adaptor subunit</fullName>
    </submittedName>
</protein>
<sequence>MSRKKVVFICLGILLVAIVFTAIIFATEPTAKSEAAVKETAMLVHVVEVEKGSFKPKIVVTGTVRPVEDVIISPLVSGQVIKRDPKFAPGGFIKKGAVLLQIDPADYKNTLELRKSELLQAKTNLEIEMGRQVIAQQDLQLIEGDTLSQDQQDLVLRKPQLNAVKATVISAQAAVDQAQLNLERSTLRAPFDAHIINQNATVGSQVAPGDNLGRLVGTAHYWVEVTVPLGKLKWLSFPSSEEENGAMVKIRNITAWDEDEHRIGYLDKQVGALDNQTRLARVLVRVPDPLAYKMPEDNNQKLIIGSFVEAQIEGKTVQNVARVDRDYIRNNNTVWVMEDGKLVIKDVSIVLTDVEHAYIDSGIEDNAKVVTTNLSTVATGIPLRTETDSTQTTKNKQEVKE</sequence>
<dbReference type="NCBIfam" id="TIGR01730">
    <property type="entry name" value="RND_mfp"/>
    <property type="match status" value="1"/>
</dbReference>
<dbReference type="EMBL" id="JAPMUA010000002">
    <property type="protein sequence ID" value="MDG3585378.1"/>
    <property type="molecule type" value="Genomic_DNA"/>
</dbReference>
<dbReference type="RefSeq" id="WP_277899352.1">
    <property type="nucleotide sequence ID" value="NZ_JAPMUA010000002.1"/>
</dbReference>
<evidence type="ECO:0000313" key="4">
    <source>
        <dbReference type="Proteomes" id="UP001153642"/>
    </source>
</evidence>
<gene>
    <name evidence="3" type="ORF">OSR52_05805</name>
</gene>
<keyword evidence="4" id="KW-1185">Reference proteome</keyword>
<comment type="similarity">
    <text evidence="1">Belongs to the membrane fusion protein (MFP) (TC 8.A.1) family.</text>
</comment>
<name>A0ABT6FQ40_9FLAO</name>
<proteinExistence type="inferred from homology"/>
<feature type="domain" description="Multidrug resistance protein MdtA-like barrel-sandwich hybrid" evidence="2">
    <location>
        <begin position="70"/>
        <end position="213"/>
    </location>
</feature>
<reference evidence="3" key="1">
    <citation type="submission" date="2022-11" db="EMBL/GenBank/DDBJ databases">
        <title>High-quality draft genome sequence of Galbibacter sp. strain CMA-7.</title>
        <authorList>
            <person name="Wei L."/>
            <person name="Dong C."/>
            <person name="Shao Z."/>
        </authorList>
    </citation>
    <scope>NUCLEOTIDE SEQUENCE</scope>
    <source>
        <strain evidence="3">CMA-7</strain>
    </source>
</reference>
<evidence type="ECO:0000313" key="3">
    <source>
        <dbReference type="EMBL" id="MDG3585378.1"/>
    </source>
</evidence>
<dbReference type="InterPro" id="IPR006143">
    <property type="entry name" value="RND_pump_MFP"/>
</dbReference>
<dbReference type="Gene3D" id="2.40.420.20">
    <property type="match status" value="1"/>
</dbReference>
<organism evidence="3 4">
    <name type="scientific">Galbibacter pacificus</name>
    <dbReference type="NCBI Taxonomy" id="2996052"/>
    <lineage>
        <taxon>Bacteria</taxon>
        <taxon>Pseudomonadati</taxon>
        <taxon>Bacteroidota</taxon>
        <taxon>Flavobacteriia</taxon>
        <taxon>Flavobacteriales</taxon>
        <taxon>Flavobacteriaceae</taxon>
        <taxon>Galbibacter</taxon>
    </lineage>
</organism>
<dbReference type="Gene3D" id="2.40.30.170">
    <property type="match status" value="1"/>
</dbReference>
<dbReference type="Gene3D" id="2.40.50.100">
    <property type="match status" value="1"/>
</dbReference>
<dbReference type="Gene3D" id="1.10.287.470">
    <property type="entry name" value="Helix hairpin bin"/>
    <property type="match status" value="1"/>
</dbReference>
<dbReference type="PANTHER" id="PTHR30469">
    <property type="entry name" value="MULTIDRUG RESISTANCE PROTEIN MDTA"/>
    <property type="match status" value="1"/>
</dbReference>
<dbReference type="InterPro" id="IPR058625">
    <property type="entry name" value="MdtA-like_BSH"/>
</dbReference>
<dbReference type="PANTHER" id="PTHR30469:SF12">
    <property type="entry name" value="MULTIDRUG RESISTANCE PROTEIN MDTA"/>
    <property type="match status" value="1"/>
</dbReference>
<dbReference type="SUPFAM" id="SSF111369">
    <property type="entry name" value="HlyD-like secretion proteins"/>
    <property type="match status" value="1"/>
</dbReference>
<dbReference type="Proteomes" id="UP001153642">
    <property type="component" value="Unassembled WGS sequence"/>
</dbReference>
<accession>A0ABT6FQ40</accession>
<evidence type="ECO:0000259" key="2">
    <source>
        <dbReference type="Pfam" id="PF25917"/>
    </source>
</evidence>
<comment type="caution">
    <text evidence="3">The sequence shown here is derived from an EMBL/GenBank/DDBJ whole genome shotgun (WGS) entry which is preliminary data.</text>
</comment>
<dbReference type="Pfam" id="PF25917">
    <property type="entry name" value="BSH_RND"/>
    <property type="match status" value="1"/>
</dbReference>